<dbReference type="EMBL" id="OV696697">
    <property type="protein sequence ID" value="CAH1241729.1"/>
    <property type="molecule type" value="Genomic_DNA"/>
</dbReference>
<dbReference type="Gene3D" id="1.20.1270.60">
    <property type="entry name" value="Arfaptin homology (AH) domain/BAR domain"/>
    <property type="match status" value="1"/>
</dbReference>
<feature type="compositionally biased region" description="Basic and acidic residues" evidence="9">
    <location>
        <begin position="822"/>
        <end position="831"/>
    </location>
</feature>
<evidence type="ECO:0000256" key="6">
    <source>
        <dbReference type="ARBA" id="ARBA00023136"/>
    </source>
</evidence>
<dbReference type="OrthoDB" id="446293at2759"/>
<keyword evidence="6" id="KW-0472">Membrane</keyword>
<dbReference type="SUPFAM" id="SSF103657">
    <property type="entry name" value="BAR/IMD domain-like"/>
    <property type="match status" value="1"/>
</dbReference>
<keyword evidence="4" id="KW-0963">Cytoplasm</keyword>
<evidence type="ECO:0000256" key="3">
    <source>
        <dbReference type="ARBA" id="ARBA00022443"/>
    </source>
</evidence>
<feature type="domain" description="BAR" evidence="11">
    <location>
        <begin position="49"/>
        <end position="265"/>
    </location>
</feature>
<dbReference type="PROSITE" id="PS51021">
    <property type="entry name" value="BAR"/>
    <property type="match status" value="1"/>
</dbReference>
<dbReference type="PANTHER" id="PTHR46514:SF3">
    <property type="entry name" value="AMPHIPHYSIN"/>
    <property type="match status" value="1"/>
</dbReference>
<proteinExistence type="predicted"/>
<protein>
    <submittedName>
        <fullName evidence="12">BIN1 protein</fullName>
    </submittedName>
</protein>
<reference evidence="12" key="1">
    <citation type="submission" date="2022-01" db="EMBL/GenBank/DDBJ databases">
        <authorList>
            <person name="Braso-Vives M."/>
        </authorList>
    </citation>
    <scope>NUCLEOTIDE SEQUENCE</scope>
</reference>
<keyword evidence="13" id="KW-1185">Reference proteome</keyword>
<keyword evidence="3 7" id="KW-0728">SH3 domain</keyword>
<feature type="region of interest" description="Disordered" evidence="9">
    <location>
        <begin position="667"/>
        <end position="689"/>
    </location>
</feature>
<feature type="compositionally biased region" description="Low complexity" evidence="9">
    <location>
        <begin position="723"/>
        <end position="734"/>
    </location>
</feature>
<evidence type="ECO:0000256" key="5">
    <source>
        <dbReference type="ARBA" id="ARBA00023054"/>
    </source>
</evidence>
<dbReference type="Pfam" id="PF03114">
    <property type="entry name" value="BAR"/>
    <property type="match status" value="1"/>
</dbReference>
<evidence type="ECO:0000256" key="8">
    <source>
        <dbReference type="SAM" id="Coils"/>
    </source>
</evidence>
<name>A0A8J9YU42_BRALA</name>
<evidence type="ECO:0000259" key="11">
    <source>
        <dbReference type="PROSITE" id="PS51021"/>
    </source>
</evidence>
<evidence type="ECO:0000256" key="4">
    <source>
        <dbReference type="ARBA" id="ARBA00022490"/>
    </source>
</evidence>
<dbReference type="Proteomes" id="UP000838412">
    <property type="component" value="Chromosome 12"/>
</dbReference>
<dbReference type="Gene3D" id="2.30.30.40">
    <property type="entry name" value="SH3 Domains"/>
    <property type="match status" value="1"/>
</dbReference>
<dbReference type="InterPro" id="IPR004148">
    <property type="entry name" value="BAR_dom"/>
</dbReference>
<dbReference type="CDD" id="cd11790">
    <property type="entry name" value="SH3_Amphiphysin"/>
    <property type="match status" value="1"/>
</dbReference>
<dbReference type="PRINTS" id="PR01251">
    <property type="entry name" value="AMPHIPHYSIN"/>
</dbReference>
<dbReference type="GO" id="GO:0005737">
    <property type="term" value="C:cytoplasm"/>
    <property type="evidence" value="ECO:0007669"/>
    <property type="project" value="UniProtKB-SubCell"/>
</dbReference>
<feature type="region of interest" description="Disordered" evidence="9">
    <location>
        <begin position="792"/>
        <end position="831"/>
    </location>
</feature>
<dbReference type="InterPro" id="IPR003005">
    <property type="entry name" value="Amphiphysin"/>
</dbReference>
<dbReference type="InterPro" id="IPR001452">
    <property type="entry name" value="SH3_domain"/>
</dbReference>
<feature type="domain" description="SH3" evidence="10">
    <location>
        <begin position="831"/>
        <end position="897"/>
    </location>
</feature>
<evidence type="ECO:0000313" key="13">
    <source>
        <dbReference type="Proteomes" id="UP000838412"/>
    </source>
</evidence>
<evidence type="ECO:0000256" key="7">
    <source>
        <dbReference type="PROSITE-ProRule" id="PRU00192"/>
    </source>
</evidence>
<evidence type="ECO:0000259" key="10">
    <source>
        <dbReference type="PROSITE" id="PS50002"/>
    </source>
</evidence>
<dbReference type="InterPro" id="IPR036028">
    <property type="entry name" value="SH3-like_dom_sf"/>
</dbReference>
<evidence type="ECO:0000313" key="12">
    <source>
        <dbReference type="EMBL" id="CAH1241729.1"/>
    </source>
</evidence>
<dbReference type="SUPFAM" id="SSF50044">
    <property type="entry name" value="SH3-domain"/>
    <property type="match status" value="1"/>
</dbReference>
<dbReference type="GO" id="GO:0005543">
    <property type="term" value="F:phospholipid binding"/>
    <property type="evidence" value="ECO:0007669"/>
    <property type="project" value="TreeGrafter"/>
</dbReference>
<feature type="region of interest" description="Disordered" evidence="9">
    <location>
        <begin position="869"/>
        <end position="897"/>
    </location>
</feature>
<dbReference type="AlphaFoldDB" id="A0A8J9YU42"/>
<dbReference type="PANTHER" id="PTHR46514">
    <property type="entry name" value="AMPHIPHYSIN"/>
    <property type="match status" value="1"/>
</dbReference>
<organism evidence="12 13">
    <name type="scientific">Branchiostoma lanceolatum</name>
    <name type="common">Common lancelet</name>
    <name type="synonym">Amphioxus lanceolatum</name>
    <dbReference type="NCBI Taxonomy" id="7740"/>
    <lineage>
        <taxon>Eukaryota</taxon>
        <taxon>Metazoa</taxon>
        <taxon>Chordata</taxon>
        <taxon>Cephalochordata</taxon>
        <taxon>Leptocardii</taxon>
        <taxon>Amphioxiformes</taxon>
        <taxon>Branchiostomatidae</taxon>
        <taxon>Branchiostoma</taxon>
    </lineage>
</organism>
<evidence type="ECO:0000256" key="9">
    <source>
        <dbReference type="SAM" id="MobiDB-lite"/>
    </source>
</evidence>
<keyword evidence="5 8" id="KW-0175">Coiled coil</keyword>
<dbReference type="SMART" id="SM00326">
    <property type="entry name" value="SH3"/>
    <property type="match status" value="1"/>
</dbReference>
<feature type="region of interest" description="Disordered" evidence="9">
    <location>
        <begin position="706"/>
        <end position="740"/>
    </location>
</feature>
<feature type="compositionally biased region" description="Polar residues" evidence="9">
    <location>
        <begin position="668"/>
        <end position="677"/>
    </location>
</feature>
<dbReference type="GO" id="GO:0012505">
    <property type="term" value="C:endomembrane system"/>
    <property type="evidence" value="ECO:0007669"/>
    <property type="project" value="UniProtKB-SubCell"/>
</dbReference>
<dbReference type="SMART" id="SM00721">
    <property type="entry name" value="BAR"/>
    <property type="match status" value="1"/>
</dbReference>
<accession>A0A8J9YU42</accession>
<comment type="subcellular location">
    <subcellularLocation>
        <location evidence="2">Cytoplasm</location>
    </subcellularLocation>
    <subcellularLocation>
        <location evidence="1">Endomembrane system</location>
    </subcellularLocation>
</comment>
<dbReference type="FunFam" id="1.20.1270.60:FF:000013">
    <property type="entry name" value="Amphiphysin isoform 2"/>
    <property type="match status" value="1"/>
</dbReference>
<dbReference type="GO" id="GO:0005886">
    <property type="term" value="C:plasma membrane"/>
    <property type="evidence" value="ECO:0007669"/>
    <property type="project" value="TreeGrafter"/>
</dbReference>
<feature type="region of interest" description="Disordered" evidence="9">
    <location>
        <begin position="386"/>
        <end position="653"/>
    </location>
</feature>
<dbReference type="InterPro" id="IPR027267">
    <property type="entry name" value="AH/BAR_dom_sf"/>
</dbReference>
<sequence length="897" mass="95593">MSRQYRPMMPRADRFPSGRVKMAEGGREAKGGVFAKSIKRATRAKERFLQSIGKADKSEKDETFQDYVGNFNNQQAAAVKLQKELKNYATSVKAMSLASKNLNDALSEAYGDDWPDKDEVLNAQDSMDLLWSDYQEKVTREVLSPVNTYQSQFPEVKQRIAKRGRKLVDFDAARHTLATAQQSKKRDEAKLHKAQDECQKAKKVYDDVNNGLMDELPALHDSRIGFYVSTFQALFSSEQRFHTDMSQLKSRLGDTLEKLQQEANTGKFATKRLPRSPGPASPSMAEVVEAAINKPSLQNDTDHPYESVDLHGGMKNGEVDVNVGKPKLPSGEIEGPSAKVPGMSVKGPSFTAPSFNAPSINAPSINAPSVNAPSLKSPAVEVNTPSVGIEKPKMPSVKGPSGTINGPDVDIEAPNLSVNAPSFSKPDMSVKGPNFSAPDIKAPNLKMPNIKGPEVDLKGPDVNMPNLKDPNVNLKGPDVSMPNLKGPNVDLKGPDVSMPNLKGPNVDLKGPDVNIPNLNGPDVDLKGPDAKMPSLNGLSAKMPDLSAPDLKGPNIKTPEVDVNLPGIKAPDVSLKSPDFKGPNIKAPDLSFNTPDIKGPDIKGPNIKSPDLKSPDISLPNVRGPDISLPNVQGPDISLPNVKGPDVSLPNVSAPDVPDLSLKAEAPSASINGPNVSLNGPDVKGPKVPSVEEPSLLEEISANIPGWSSVQVGGPDVKASSPDAKLSAKAPSLSAGIPDAKLSANGPSLSADIPEEPPYATINKARKMAGIDVPDAAVDATIDPGKVELEADVTPTIGDVAPTVGDIAPNIADGSARIPSPTENDKPGRPDDILYSVITTHSYTRCDSDELSFQTGETIYIVPFDDPDDADEGWLMGVKETDSSKGLLPENHTKRIQT</sequence>
<dbReference type="PROSITE" id="PS50002">
    <property type="entry name" value="SH3"/>
    <property type="match status" value="1"/>
</dbReference>
<feature type="coiled-coil region" evidence="8">
    <location>
        <begin position="177"/>
        <end position="204"/>
    </location>
</feature>
<evidence type="ECO:0000256" key="1">
    <source>
        <dbReference type="ARBA" id="ARBA00004308"/>
    </source>
</evidence>
<gene>
    <name evidence="12" type="primary">BIN1</name>
    <name evidence="12" type="ORF">BLAG_LOCUS5223</name>
</gene>
<evidence type="ECO:0000256" key="2">
    <source>
        <dbReference type="ARBA" id="ARBA00004496"/>
    </source>
</evidence>